<dbReference type="SUPFAM" id="SSF49863">
    <property type="entry name" value="Hyaluronate lyase-like, C-terminal domain"/>
    <property type="match status" value="1"/>
</dbReference>
<dbReference type="InterPro" id="IPR008979">
    <property type="entry name" value="Galactose-bd-like_sf"/>
</dbReference>
<dbReference type="Proteomes" id="UP001597438">
    <property type="component" value="Unassembled WGS sequence"/>
</dbReference>
<feature type="domain" description="Polysaccharide lyase family 8 central" evidence="6">
    <location>
        <begin position="600"/>
        <end position="882"/>
    </location>
</feature>
<keyword evidence="10" id="KW-1185">Reference proteome</keyword>
<dbReference type="SUPFAM" id="SSF74650">
    <property type="entry name" value="Galactose mutarotase-like"/>
    <property type="match status" value="1"/>
</dbReference>
<dbReference type="EMBL" id="JBHUOJ010000008">
    <property type="protein sequence ID" value="MFD2832468.1"/>
    <property type="molecule type" value="Genomic_DNA"/>
</dbReference>
<dbReference type="Gene3D" id="2.60.220.10">
    <property type="entry name" value="Polysaccharide lyase family 8-like, C-terminal"/>
    <property type="match status" value="1"/>
</dbReference>
<comment type="similarity">
    <text evidence="2">Belongs to the polysaccharide lyase 8 family.</text>
</comment>
<dbReference type="InterPro" id="IPR015176">
    <property type="entry name" value="Lyase_N"/>
</dbReference>
<dbReference type="Pfam" id="PF02278">
    <property type="entry name" value="Lyase_8"/>
    <property type="match status" value="1"/>
</dbReference>
<dbReference type="SUPFAM" id="SSF48230">
    <property type="entry name" value="Chondroitin AC/alginate lyase"/>
    <property type="match status" value="1"/>
</dbReference>
<name>A0ABW5X528_9FLAO</name>
<dbReference type="InterPro" id="IPR008929">
    <property type="entry name" value="Chondroitin_lyas"/>
</dbReference>
<comment type="cofactor">
    <cofactor evidence="1">
        <name>Ca(2+)</name>
        <dbReference type="ChEBI" id="CHEBI:29108"/>
    </cofactor>
</comment>
<comment type="subunit">
    <text evidence="3">Monomer.</text>
</comment>
<dbReference type="InterPro" id="IPR003159">
    <property type="entry name" value="Lyase_8_central_dom"/>
</dbReference>
<evidence type="ECO:0000256" key="1">
    <source>
        <dbReference type="ARBA" id="ARBA00001913"/>
    </source>
</evidence>
<evidence type="ECO:0000313" key="9">
    <source>
        <dbReference type="EMBL" id="MFD2832468.1"/>
    </source>
</evidence>
<feature type="domain" description="Lyase N-terminal" evidence="7">
    <location>
        <begin position="37"/>
        <end position="207"/>
    </location>
</feature>
<dbReference type="PANTHER" id="PTHR37322:SF3">
    <property type="entry name" value="CHONDROITIN SULFATE ABC EXOLYASE"/>
    <property type="match status" value="1"/>
</dbReference>
<evidence type="ECO:0000313" key="10">
    <source>
        <dbReference type="Proteomes" id="UP001597438"/>
    </source>
</evidence>
<keyword evidence="5 9" id="KW-0456">Lyase</keyword>
<comment type="caution">
    <text evidence="9">The sequence shown here is derived from an EMBL/GenBank/DDBJ whole genome shotgun (WGS) entry which is preliminary data.</text>
</comment>
<dbReference type="PANTHER" id="PTHR37322">
    <property type="match status" value="1"/>
</dbReference>
<dbReference type="Pfam" id="PF09093">
    <property type="entry name" value="Lyase_catalyt"/>
    <property type="match status" value="1"/>
</dbReference>
<dbReference type="InterPro" id="IPR039174">
    <property type="entry name" value="Chondroitin_ABC_lyase"/>
</dbReference>
<evidence type="ECO:0000259" key="8">
    <source>
        <dbReference type="Pfam" id="PF09093"/>
    </source>
</evidence>
<dbReference type="InterPro" id="IPR011013">
    <property type="entry name" value="Gal_mutarotase_sf_dom"/>
</dbReference>
<evidence type="ECO:0000256" key="5">
    <source>
        <dbReference type="ARBA" id="ARBA00023239"/>
    </source>
</evidence>
<dbReference type="Gene3D" id="2.70.98.10">
    <property type="match status" value="1"/>
</dbReference>
<gene>
    <name evidence="9" type="ORF">ACFSYS_04155</name>
</gene>
<evidence type="ECO:0000259" key="6">
    <source>
        <dbReference type="Pfam" id="PF02278"/>
    </source>
</evidence>
<dbReference type="Gene3D" id="1.50.10.100">
    <property type="entry name" value="Chondroitin AC/alginate lyase"/>
    <property type="match status" value="1"/>
</dbReference>
<organism evidence="9 10">
    <name type="scientific">Christiangramia antarctica</name>
    <dbReference type="NCBI Taxonomy" id="2058158"/>
    <lineage>
        <taxon>Bacteria</taxon>
        <taxon>Pseudomonadati</taxon>
        <taxon>Bacteroidota</taxon>
        <taxon>Flavobacteriia</taxon>
        <taxon>Flavobacteriales</taxon>
        <taxon>Flavobacteriaceae</taxon>
        <taxon>Christiangramia</taxon>
    </lineage>
</organism>
<dbReference type="GO" id="GO:0016829">
    <property type="term" value="F:lyase activity"/>
    <property type="evidence" value="ECO:0007669"/>
    <property type="project" value="UniProtKB-KW"/>
</dbReference>
<evidence type="ECO:0000259" key="7">
    <source>
        <dbReference type="Pfam" id="PF09092"/>
    </source>
</evidence>
<protein>
    <submittedName>
        <fullName evidence="9">Chondroitinase family polysaccharide lyase</fullName>
    </submittedName>
</protein>
<dbReference type="InterPro" id="IPR015177">
    <property type="entry name" value="Lyase_catalyt"/>
</dbReference>
<evidence type="ECO:0000256" key="2">
    <source>
        <dbReference type="ARBA" id="ARBA00006699"/>
    </source>
</evidence>
<dbReference type="InterPro" id="IPR014718">
    <property type="entry name" value="GH-type_carb-bd"/>
</dbReference>
<accession>A0ABW5X528</accession>
<dbReference type="Pfam" id="PF09092">
    <property type="entry name" value="Lyase_N"/>
    <property type="match status" value="1"/>
</dbReference>
<evidence type="ECO:0000256" key="3">
    <source>
        <dbReference type="ARBA" id="ARBA00011245"/>
    </source>
</evidence>
<dbReference type="InterPro" id="IPR011071">
    <property type="entry name" value="Lyase_8-like_C"/>
</dbReference>
<dbReference type="Gene3D" id="2.60.120.430">
    <property type="entry name" value="Galactose-binding lectin"/>
    <property type="match status" value="1"/>
</dbReference>
<reference evidence="10" key="1">
    <citation type="journal article" date="2019" name="Int. J. Syst. Evol. Microbiol.">
        <title>The Global Catalogue of Microorganisms (GCM) 10K type strain sequencing project: providing services to taxonomists for standard genome sequencing and annotation.</title>
        <authorList>
            <consortium name="The Broad Institute Genomics Platform"/>
            <consortium name="The Broad Institute Genome Sequencing Center for Infectious Disease"/>
            <person name="Wu L."/>
            <person name="Ma J."/>
        </authorList>
    </citation>
    <scope>NUCLEOTIDE SEQUENCE [LARGE SCALE GENOMIC DNA]</scope>
    <source>
        <strain evidence="10">KCTC 52925</strain>
    </source>
</reference>
<keyword evidence="4" id="KW-0106">Calcium</keyword>
<sequence>MIKYQNKYLGFLFLLVVTMHFPGCGYGQEDKRAFKESFEDKSILPKYETSGKSELSLTKKHRYFGESALQWEWIGNASFKTSAFRILPKEKSPLQYGNHFPASPTFIMSLYNEEAQGDQIKIAFLDTEGNEKMWFTLPLDFTGWRTIWVPFYEMKGSVPEKTKPVDFETMKIVSMTEDGSGKLYFDDIVFSQYQDDRHSYPDRLVPFIKADIPAGSDHWMPLIRDMERIDNIALEVVTQEEKQDLVKIEKRIDTEFDISKKSEISYDHALKEFNKLNLGSKKDQISGPPLTFQIDQVYFNDASNLKAEALDIKEFGSIIKKLANFYQRASEEDKARIADLFTTASKYYLDQGWQAGSSGGTRHHIGYGVRDLTDAFYMMKEPLKKAGILNEIGNSLKWLFNLGKILGPEGEFQANVDYYNTQSFYHLMLIFMTEDIREQAALLEAYSNYMSITLAQDDEKGVFKKDGTVWHHRGHYPAYGLGAFTSVPPVINILSATEFQISTEGHRNFKKAFMTTRLYSQLYDYGFGNAGRHPLEDNSIKPLRQAFLKMIYAGSPEHTSKIDREVAAAYLRLWGNKDPENTKIISEAYHVKAERLPGYKVFPFAATAVHRRDQWAAILKGYSKYVWASEIYVDENRYGRYPANGSIQLLNREGEAGSGFNQNGWDWNRYPGTTVIVLPFEELEIEEPLLMFKSAESFAGAVRLDKNGVFAMKLNESKGENADGAMQQTGFPGKLKANKSVFSFGDKLIAIGTGISSVDEQHPVQTNLFQNYLLDNNMPIYVEGEGMFSKFPFMAHLEGDTENGKWLLDVYNNAYHILSANSVQVKKQEQESYHNKYSIRTGKKNPKGKGADITEGDYAVAWLDHGKAPKDASYQYVIYPDLSKNERDDFPENIKGKNNFEILRADNVAHIVNNKEGAMTGFVVFDAEKELNNPLLKNVSAPSIIMIKNEGEDKLMISALNPDLNMPNFEDKTKSGLSLPVELSFTINGNWVLNGDAAVKSISSGDGKTAITVENHDGFAKNILLKKVEE</sequence>
<dbReference type="RefSeq" id="WP_251741978.1">
    <property type="nucleotide sequence ID" value="NZ_JBHUOJ010000008.1"/>
</dbReference>
<evidence type="ECO:0000256" key="4">
    <source>
        <dbReference type="ARBA" id="ARBA00022837"/>
    </source>
</evidence>
<proteinExistence type="inferred from homology"/>
<dbReference type="SUPFAM" id="SSF49785">
    <property type="entry name" value="Galactose-binding domain-like"/>
    <property type="match status" value="1"/>
</dbReference>
<feature type="domain" description="Lyase catalytic" evidence="8">
    <location>
        <begin position="234"/>
        <end position="577"/>
    </location>
</feature>